<reference evidence="13 14" key="1">
    <citation type="submission" date="2015-05" db="EMBL/GenBank/DDBJ databases">
        <title>Comparison of genome.</title>
        <authorList>
            <person name="Zheng Z."/>
            <person name="Sun M."/>
        </authorList>
    </citation>
    <scope>NUCLEOTIDE SEQUENCE [LARGE SCALE GENOMIC DNA]</scope>
    <source>
        <strain evidence="13 14">G25-74</strain>
    </source>
</reference>
<dbReference type="RefSeq" id="WP_057986439.1">
    <property type="nucleotide sequence ID" value="NZ_LDJR01000049.1"/>
</dbReference>
<dbReference type="EMBL" id="LDJR01000049">
    <property type="protein sequence ID" value="OAK70687.1"/>
    <property type="molecule type" value="Genomic_DNA"/>
</dbReference>
<dbReference type="GO" id="GO:0005886">
    <property type="term" value="C:plasma membrane"/>
    <property type="evidence" value="ECO:0007669"/>
    <property type="project" value="TreeGrafter"/>
</dbReference>
<keyword evidence="11" id="KW-1133">Transmembrane helix</keyword>
<dbReference type="InterPro" id="IPR036097">
    <property type="entry name" value="HisK_dim/P_sf"/>
</dbReference>
<dbReference type="EC" id="2.7.13.3" evidence="3"/>
<dbReference type="SUPFAM" id="SSF47384">
    <property type="entry name" value="Homodimeric domain of signal transducing histidine kinase"/>
    <property type="match status" value="1"/>
</dbReference>
<evidence type="ECO:0000256" key="8">
    <source>
        <dbReference type="ARBA" id="ARBA00022840"/>
    </source>
</evidence>
<dbReference type="GO" id="GO:0004721">
    <property type="term" value="F:phosphoprotein phosphatase activity"/>
    <property type="evidence" value="ECO:0007669"/>
    <property type="project" value="TreeGrafter"/>
</dbReference>
<keyword evidence="9" id="KW-0902">Two-component regulatory system</keyword>
<dbReference type="AlphaFoldDB" id="A0A177ZRV7"/>
<dbReference type="CDD" id="cd00082">
    <property type="entry name" value="HisKA"/>
    <property type="match status" value="1"/>
</dbReference>
<keyword evidence="11" id="KW-0812">Transmembrane</keyword>
<dbReference type="OrthoDB" id="9792991at2"/>
<dbReference type="PANTHER" id="PTHR45453">
    <property type="entry name" value="PHOSPHATE REGULON SENSOR PROTEIN PHOR"/>
    <property type="match status" value="1"/>
</dbReference>
<dbReference type="InterPro" id="IPR036890">
    <property type="entry name" value="HATPase_C_sf"/>
</dbReference>
<dbReference type="Proteomes" id="UP000077881">
    <property type="component" value="Unassembled WGS sequence"/>
</dbReference>
<feature type="coiled-coil region" evidence="10">
    <location>
        <begin position="54"/>
        <end position="88"/>
    </location>
</feature>
<dbReference type="Gene3D" id="3.30.565.10">
    <property type="entry name" value="Histidine kinase-like ATPase, C-terminal domain"/>
    <property type="match status" value="1"/>
</dbReference>
<evidence type="ECO:0000256" key="1">
    <source>
        <dbReference type="ARBA" id="ARBA00000085"/>
    </source>
</evidence>
<organism evidence="13 14">
    <name type="scientific">Lederbergia galactosidilytica</name>
    <dbReference type="NCBI Taxonomy" id="217031"/>
    <lineage>
        <taxon>Bacteria</taxon>
        <taxon>Bacillati</taxon>
        <taxon>Bacillota</taxon>
        <taxon>Bacilli</taxon>
        <taxon>Bacillales</taxon>
        <taxon>Bacillaceae</taxon>
        <taxon>Lederbergia</taxon>
    </lineage>
</organism>
<keyword evidence="10" id="KW-0175">Coiled coil</keyword>
<dbReference type="GO" id="GO:0000155">
    <property type="term" value="F:phosphorelay sensor kinase activity"/>
    <property type="evidence" value="ECO:0007669"/>
    <property type="project" value="InterPro"/>
</dbReference>
<feature type="transmembrane region" description="Helical" evidence="11">
    <location>
        <begin position="6"/>
        <end position="22"/>
    </location>
</feature>
<dbReference type="Pfam" id="PF02518">
    <property type="entry name" value="HATPase_c"/>
    <property type="match status" value="1"/>
</dbReference>
<keyword evidence="11" id="KW-0472">Membrane</keyword>
<keyword evidence="6" id="KW-0547">Nucleotide-binding</keyword>
<keyword evidence="4" id="KW-0597">Phosphoprotein</keyword>
<evidence type="ECO:0000313" key="14">
    <source>
        <dbReference type="Proteomes" id="UP000077881"/>
    </source>
</evidence>
<gene>
    <name evidence="13" type="ORF">ABB05_11940</name>
</gene>
<dbReference type="STRING" id="217031.ABB05_11940"/>
<name>A0A177ZRV7_9BACI</name>
<dbReference type="InterPro" id="IPR004358">
    <property type="entry name" value="Sig_transdc_His_kin-like_C"/>
</dbReference>
<dbReference type="PATRIC" id="fig|217031.6.peg.2556"/>
<accession>A0A177ZRV7</accession>
<evidence type="ECO:0000256" key="10">
    <source>
        <dbReference type="SAM" id="Coils"/>
    </source>
</evidence>
<sequence length="306" mass="35439">MMYVTIFSVSMALFFFIRFMFLKREIQSVTRQLQDRHQKKIDRKINLAFFDNHLEKLAKEINIQIDESKQASAQKRRTENELKQAISNISHDIRTPMTSILGYIQFLEDDNVPSEIRKEYILTIKSSALRLKVLLEDFFELSVIESTDYSLNIESIQLHDLILEVLVGFYEEFNQKHIEPTIHIMKEDIRIKADSSAVKRVIENLVINALKHSTGNVTINLNCNQSTVELAISNPAPQLKEEDLFHLFDRFYKVDQTRKGKGTGLGLSIAKGLMKKMNGSLTAELTEGHLFMKCEWKIITDNPQKE</sequence>
<dbReference type="CDD" id="cd00075">
    <property type="entry name" value="HATPase"/>
    <property type="match status" value="1"/>
</dbReference>
<dbReference type="GO" id="GO:0005524">
    <property type="term" value="F:ATP binding"/>
    <property type="evidence" value="ECO:0007669"/>
    <property type="project" value="UniProtKB-KW"/>
</dbReference>
<dbReference type="Pfam" id="PF00512">
    <property type="entry name" value="HisKA"/>
    <property type="match status" value="1"/>
</dbReference>
<dbReference type="PANTHER" id="PTHR45453:SF1">
    <property type="entry name" value="PHOSPHATE REGULON SENSOR PROTEIN PHOR"/>
    <property type="match status" value="1"/>
</dbReference>
<evidence type="ECO:0000313" key="13">
    <source>
        <dbReference type="EMBL" id="OAK70687.1"/>
    </source>
</evidence>
<dbReference type="GO" id="GO:0016036">
    <property type="term" value="P:cellular response to phosphate starvation"/>
    <property type="evidence" value="ECO:0007669"/>
    <property type="project" value="TreeGrafter"/>
</dbReference>
<dbReference type="Gene3D" id="1.10.287.130">
    <property type="match status" value="1"/>
</dbReference>
<comment type="subcellular location">
    <subcellularLocation>
        <location evidence="2">Membrane</location>
    </subcellularLocation>
</comment>
<evidence type="ECO:0000256" key="11">
    <source>
        <dbReference type="SAM" id="Phobius"/>
    </source>
</evidence>
<keyword evidence="14" id="KW-1185">Reference proteome</keyword>
<evidence type="ECO:0000256" key="3">
    <source>
        <dbReference type="ARBA" id="ARBA00012438"/>
    </source>
</evidence>
<protein>
    <recommendedName>
        <fullName evidence="3">histidine kinase</fullName>
        <ecNumber evidence="3">2.7.13.3</ecNumber>
    </recommendedName>
</protein>
<dbReference type="PROSITE" id="PS50109">
    <property type="entry name" value="HIS_KIN"/>
    <property type="match status" value="1"/>
</dbReference>
<comment type="catalytic activity">
    <reaction evidence="1">
        <text>ATP + protein L-histidine = ADP + protein N-phospho-L-histidine.</text>
        <dbReference type="EC" id="2.7.13.3"/>
    </reaction>
</comment>
<dbReference type="InterPro" id="IPR050351">
    <property type="entry name" value="BphY/WalK/GraS-like"/>
</dbReference>
<evidence type="ECO:0000256" key="2">
    <source>
        <dbReference type="ARBA" id="ARBA00004370"/>
    </source>
</evidence>
<evidence type="ECO:0000256" key="5">
    <source>
        <dbReference type="ARBA" id="ARBA00022679"/>
    </source>
</evidence>
<proteinExistence type="predicted"/>
<dbReference type="InterPro" id="IPR005467">
    <property type="entry name" value="His_kinase_dom"/>
</dbReference>
<evidence type="ECO:0000256" key="6">
    <source>
        <dbReference type="ARBA" id="ARBA00022741"/>
    </source>
</evidence>
<dbReference type="InterPro" id="IPR003661">
    <property type="entry name" value="HisK_dim/P_dom"/>
</dbReference>
<dbReference type="InterPro" id="IPR003594">
    <property type="entry name" value="HATPase_dom"/>
</dbReference>
<feature type="domain" description="Histidine kinase" evidence="12">
    <location>
        <begin position="88"/>
        <end position="288"/>
    </location>
</feature>
<comment type="caution">
    <text evidence="13">The sequence shown here is derived from an EMBL/GenBank/DDBJ whole genome shotgun (WGS) entry which is preliminary data.</text>
</comment>
<evidence type="ECO:0000259" key="12">
    <source>
        <dbReference type="PROSITE" id="PS50109"/>
    </source>
</evidence>
<keyword evidence="5" id="KW-0808">Transferase</keyword>
<dbReference type="SMART" id="SM00387">
    <property type="entry name" value="HATPase_c"/>
    <property type="match status" value="1"/>
</dbReference>
<dbReference type="SMART" id="SM00388">
    <property type="entry name" value="HisKA"/>
    <property type="match status" value="1"/>
</dbReference>
<evidence type="ECO:0000256" key="4">
    <source>
        <dbReference type="ARBA" id="ARBA00022553"/>
    </source>
</evidence>
<keyword evidence="8" id="KW-0067">ATP-binding</keyword>
<dbReference type="SUPFAM" id="SSF55874">
    <property type="entry name" value="ATPase domain of HSP90 chaperone/DNA topoisomerase II/histidine kinase"/>
    <property type="match status" value="1"/>
</dbReference>
<evidence type="ECO:0000256" key="7">
    <source>
        <dbReference type="ARBA" id="ARBA00022777"/>
    </source>
</evidence>
<evidence type="ECO:0000256" key="9">
    <source>
        <dbReference type="ARBA" id="ARBA00023012"/>
    </source>
</evidence>
<keyword evidence="7 13" id="KW-0418">Kinase</keyword>
<dbReference type="PRINTS" id="PR00344">
    <property type="entry name" value="BCTRLSENSOR"/>
</dbReference>